<dbReference type="Proteomes" id="UP001152622">
    <property type="component" value="Chromosome 13"/>
</dbReference>
<dbReference type="AlphaFoldDB" id="A0A9Q1IJS9"/>
<evidence type="ECO:0000313" key="1">
    <source>
        <dbReference type="EMBL" id="KAJ8343211.1"/>
    </source>
</evidence>
<keyword evidence="2" id="KW-1185">Reference proteome</keyword>
<protein>
    <submittedName>
        <fullName evidence="1">Uncharacterized protein</fullName>
    </submittedName>
</protein>
<organism evidence="1 2">
    <name type="scientific">Synaphobranchus kaupii</name>
    <name type="common">Kaup's arrowtooth eel</name>
    <dbReference type="NCBI Taxonomy" id="118154"/>
    <lineage>
        <taxon>Eukaryota</taxon>
        <taxon>Metazoa</taxon>
        <taxon>Chordata</taxon>
        <taxon>Craniata</taxon>
        <taxon>Vertebrata</taxon>
        <taxon>Euteleostomi</taxon>
        <taxon>Actinopterygii</taxon>
        <taxon>Neopterygii</taxon>
        <taxon>Teleostei</taxon>
        <taxon>Anguilliformes</taxon>
        <taxon>Synaphobranchidae</taxon>
        <taxon>Synaphobranchus</taxon>
    </lineage>
</organism>
<accession>A0A9Q1IJS9</accession>
<gene>
    <name evidence="1" type="ORF">SKAU_G00305400</name>
</gene>
<name>A0A9Q1IJS9_SYNKA</name>
<reference evidence="1" key="1">
    <citation type="journal article" date="2023" name="Science">
        <title>Genome structures resolve the early diversification of teleost fishes.</title>
        <authorList>
            <person name="Parey E."/>
            <person name="Louis A."/>
            <person name="Montfort J."/>
            <person name="Bouchez O."/>
            <person name="Roques C."/>
            <person name="Iampietro C."/>
            <person name="Lluch J."/>
            <person name="Castinel A."/>
            <person name="Donnadieu C."/>
            <person name="Desvignes T."/>
            <person name="Floi Bucao C."/>
            <person name="Jouanno E."/>
            <person name="Wen M."/>
            <person name="Mejri S."/>
            <person name="Dirks R."/>
            <person name="Jansen H."/>
            <person name="Henkel C."/>
            <person name="Chen W.J."/>
            <person name="Zahm M."/>
            <person name="Cabau C."/>
            <person name="Klopp C."/>
            <person name="Thompson A.W."/>
            <person name="Robinson-Rechavi M."/>
            <person name="Braasch I."/>
            <person name="Lecointre G."/>
            <person name="Bobe J."/>
            <person name="Postlethwait J.H."/>
            <person name="Berthelot C."/>
            <person name="Roest Crollius H."/>
            <person name="Guiguen Y."/>
        </authorList>
    </citation>
    <scope>NUCLEOTIDE SEQUENCE</scope>
    <source>
        <strain evidence="1">WJC10195</strain>
    </source>
</reference>
<comment type="caution">
    <text evidence="1">The sequence shown here is derived from an EMBL/GenBank/DDBJ whole genome shotgun (WGS) entry which is preliminary data.</text>
</comment>
<proteinExistence type="predicted"/>
<evidence type="ECO:0000313" key="2">
    <source>
        <dbReference type="Proteomes" id="UP001152622"/>
    </source>
</evidence>
<dbReference type="EMBL" id="JAINUF010000013">
    <property type="protein sequence ID" value="KAJ8343211.1"/>
    <property type="molecule type" value="Genomic_DNA"/>
</dbReference>
<sequence>MNGRGLCGGCIITLYRHLPLIAPQEEGEEEEEEVQLCLSTSDTVYICSSPAASPPHWSVFLIIKYQTSYGRITASALVVIKDHCLCT</sequence>